<evidence type="ECO:0008006" key="7">
    <source>
        <dbReference type="Google" id="ProtNLM"/>
    </source>
</evidence>
<gene>
    <name evidence="5" type="ORF">BCR41DRAFT_420604</name>
</gene>
<dbReference type="RefSeq" id="XP_021883401.1">
    <property type="nucleotide sequence ID" value="XM_022029919.1"/>
</dbReference>
<dbReference type="InterPro" id="IPR013176">
    <property type="entry name" value="Ccz1"/>
</dbReference>
<feature type="region of interest" description="Disordered" evidence="2">
    <location>
        <begin position="624"/>
        <end position="648"/>
    </location>
</feature>
<feature type="compositionally biased region" description="Low complexity" evidence="2">
    <location>
        <begin position="624"/>
        <end position="642"/>
    </location>
</feature>
<evidence type="ECO:0000313" key="6">
    <source>
        <dbReference type="Proteomes" id="UP000193648"/>
    </source>
</evidence>
<dbReference type="Proteomes" id="UP000193648">
    <property type="component" value="Unassembled WGS sequence"/>
</dbReference>
<dbReference type="PANTHER" id="PTHR13056:SF0">
    <property type="entry name" value="VACUOLAR FUSION PROTEIN CCZ1 HOMOLOG-RELATED"/>
    <property type="match status" value="1"/>
</dbReference>
<organism evidence="5 6">
    <name type="scientific">Lobosporangium transversale</name>
    <dbReference type="NCBI Taxonomy" id="64571"/>
    <lineage>
        <taxon>Eukaryota</taxon>
        <taxon>Fungi</taxon>
        <taxon>Fungi incertae sedis</taxon>
        <taxon>Mucoromycota</taxon>
        <taxon>Mortierellomycotina</taxon>
        <taxon>Mortierellomycetes</taxon>
        <taxon>Mortierellales</taxon>
        <taxon>Mortierellaceae</taxon>
        <taxon>Lobosporangium</taxon>
    </lineage>
</organism>
<dbReference type="InterPro" id="IPR043989">
    <property type="entry name" value="CCZ1/INTU/HSP4_longin_3"/>
</dbReference>
<accession>A0A1Y2GTK2</accession>
<dbReference type="GeneID" id="33571762"/>
<evidence type="ECO:0000259" key="4">
    <source>
        <dbReference type="Pfam" id="PF19033"/>
    </source>
</evidence>
<reference evidence="5 6" key="1">
    <citation type="submission" date="2016-07" db="EMBL/GenBank/DDBJ databases">
        <title>Pervasive Adenine N6-methylation of Active Genes in Fungi.</title>
        <authorList>
            <consortium name="DOE Joint Genome Institute"/>
            <person name="Mondo S.J."/>
            <person name="Dannebaum R.O."/>
            <person name="Kuo R.C."/>
            <person name="Labutti K."/>
            <person name="Haridas S."/>
            <person name="Kuo A."/>
            <person name="Salamov A."/>
            <person name="Ahrendt S.R."/>
            <person name="Lipzen A."/>
            <person name="Sullivan W."/>
            <person name="Andreopoulos W.B."/>
            <person name="Clum A."/>
            <person name="Lindquist E."/>
            <person name="Daum C."/>
            <person name="Ramamoorthy G.K."/>
            <person name="Gryganskyi A."/>
            <person name="Culley D."/>
            <person name="Magnuson J.K."/>
            <person name="James T.Y."/>
            <person name="O'Malley M.A."/>
            <person name="Stajich J.E."/>
            <person name="Spatafora J.W."/>
            <person name="Visel A."/>
            <person name="Grigoriev I.V."/>
        </authorList>
    </citation>
    <scope>NUCLEOTIDE SEQUENCE [LARGE SCALE GENOMIC DNA]</scope>
    <source>
        <strain evidence="5 6">NRRL 3116</strain>
    </source>
</reference>
<comment type="similarity">
    <text evidence="1">Belongs to the CCZ1 family.</text>
</comment>
<dbReference type="GO" id="GO:0016192">
    <property type="term" value="P:vesicle-mediated transport"/>
    <property type="evidence" value="ECO:0007669"/>
    <property type="project" value="InterPro"/>
</dbReference>
<feature type="region of interest" description="Disordered" evidence="2">
    <location>
        <begin position="316"/>
        <end position="379"/>
    </location>
</feature>
<feature type="compositionally biased region" description="Low complexity" evidence="2">
    <location>
        <begin position="9"/>
        <end position="26"/>
    </location>
</feature>
<feature type="compositionally biased region" description="Low complexity" evidence="2">
    <location>
        <begin position="331"/>
        <end position="345"/>
    </location>
</feature>
<protein>
    <recommendedName>
        <fullName evidence="7">CCZ1/INTU/HSP4 first Longin domain-containing protein</fullName>
    </recommendedName>
</protein>
<dbReference type="STRING" id="64571.A0A1Y2GTK2"/>
<comment type="caution">
    <text evidence="5">The sequence shown here is derived from an EMBL/GenBank/DDBJ whole genome shotgun (WGS) entry which is preliminary data.</text>
</comment>
<dbReference type="InterPro" id="IPR043987">
    <property type="entry name" value="CCZ1/INTU/HSP4_longin_1"/>
</dbReference>
<sequence>MYGTSGATSPKPAVGPSSSSSSSGPASTSSSLGYFCIYNPEFGPTDETQHEQLLYYVARKTVSMDVKMRNIGLAQGLVNFARIFSPTAPCENVHSQKNRLVFYEAEPGYWLHLCIELGTIRRSIKGADGKYRVVIEYLEHEIHDAIVSALLRQAYAMYKVANGTMESLVIAHNGNTRPLQRRLEEFFESWVLGWNFEKDMTLERALDGIHYLPLSKTGVGFQNIDQIVRSVRERYKGLITHSMITFEDQLVASDIRDEDLKAVWNHVLQITGYDSASMSSLLDRREEEEARKRKQTSTFRFGKSWSNTSIFGFYRSSPSATTPPSTPPLRPASRVSSPAPSIRSVEGITIPGSSNANTLSAPDINTAGSSPRPSGESEALLTAGGKAQVNPLWYGQDANSEDVEEHLGITFKHKSGLNICFFASLANSASQQLIDNPEQFTRELEEFLSGMIYDPPLLDPNGSGSSNSSESIITRSLLEEVARQMVKESITARTLGGAFSPGSNNGNGSGGGSGIDKEIRFVYFNKMNLAIKVQLGSTTGRGGFTIGSDMALSLLDIKQDFDRMPGASEITTRSPSNHWIVGKRFEDREVYMIVSRKDSTLVEVEDEVRKLTSLYFNNTGMPASSTMTTTAVSSSRAHVHSSPTIENN</sequence>
<feature type="domain" description="CCZ1/INTU/HSP4 first Longin" evidence="3">
    <location>
        <begin position="33"/>
        <end position="163"/>
    </location>
</feature>
<dbReference type="PANTHER" id="PTHR13056">
    <property type="entry name" value="VACUOLAR FUSION PROTEIN CCZ1 HOMOLOG-RELATED"/>
    <property type="match status" value="1"/>
</dbReference>
<feature type="compositionally biased region" description="Polar residues" evidence="2">
    <location>
        <begin position="351"/>
        <end position="360"/>
    </location>
</feature>
<evidence type="ECO:0000256" key="2">
    <source>
        <dbReference type="SAM" id="MobiDB-lite"/>
    </source>
</evidence>
<name>A0A1Y2GTK2_9FUNG</name>
<evidence type="ECO:0000256" key="1">
    <source>
        <dbReference type="ARBA" id="ARBA00005352"/>
    </source>
</evidence>
<dbReference type="GO" id="GO:0035658">
    <property type="term" value="C:Mon1-Ccz1 complex"/>
    <property type="evidence" value="ECO:0007669"/>
    <property type="project" value="InterPro"/>
</dbReference>
<feature type="region of interest" description="Disordered" evidence="2">
    <location>
        <begin position="1"/>
        <end position="26"/>
    </location>
</feature>
<dbReference type="OrthoDB" id="240546at2759"/>
<dbReference type="EMBL" id="MCFF01000010">
    <property type="protein sequence ID" value="ORZ22847.1"/>
    <property type="molecule type" value="Genomic_DNA"/>
</dbReference>
<dbReference type="Pfam" id="PF19031">
    <property type="entry name" value="Intu_longin_1"/>
    <property type="match status" value="1"/>
</dbReference>
<dbReference type="Pfam" id="PF19033">
    <property type="entry name" value="Intu_longin_3"/>
    <property type="match status" value="1"/>
</dbReference>
<dbReference type="InParanoid" id="A0A1Y2GTK2"/>
<proteinExistence type="inferred from homology"/>
<evidence type="ECO:0000313" key="5">
    <source>
        <dbReference type="EMBL" id="ORZ22847.1"/>
    </source>
</evidence>
<dbReference type="AlphaFoldDB" id="A0A1Y2GTK2"/>
<feature type="domain" description="CCZ1/INTU/HPS4 third Longin" evidence="4">
    <location>
        <begin position="518"/>
        <end position="611"/>
    </location>
</feature>
<keyword evidence="6" id="KW-1185">Reference proteome</keyword>
<evidence type="ECO:0000259" key="3">
    <source>
        <dbReference type="Pfam" id="PF19031"/>
    </source>
</evidence>